<organism evidence="1">
    <name type="scientific">Arundo donax</name>
    <name type="common">Giant reed</name>
    <name type="synonym">Donax arundinaceus</name>
    <dbReference type="NCBI Taxonomy" id="35708"/>
    <lineage>
        <taxon>Eukaryota</taxon>
        <taxon>Viridiplantae</taxon>
        <taxon>Streptophyta</taxon>
        <taxon>Embryophyta</taxon>
        <taxon>Tracheophyta</taxon>
        <taxon>Spermatophyta</taxon>
        <taxon>Magnoliopsida</taxon>
        <taxon>Liliopsida</taxon>
        <taxon>Poales</taxon>
        <taxon>Poaceae</taxon>
        <taxon>PACMAD clade</taxon>
        <taxon>Arundinoideae</taxon>
        <taxon>Arundineae</taxon>
        <taxon>Arundo</taxon>
    </lineage>
</organism>
<evidence type="ECO:0000313" key="1">
    <source>
        <dbReference type="EMBL" id="JAE12278.1"/>
    </source>
</evidence>
<reference evidence="1" key="1">
    <citation type="submission" date="2014-09" db="EMBL/GenBank/DDBJ databases">
        <authorList>
            <person name="Magalhaes I.L.F."/>
            <person name="Oliveira U."/>
            <person name="Santos F.R."/>
            <person name="Vidigal T.H.D.A."/>
            <person name="Brescovit A.D."/>
            <person name="Santos A.J."/>
        </authorList>
    </citation>
    <scope>NUCLEOTIDE SEQUENCE</scope>
    <source>
        <tissue evidence="1">Shoot tissue taken approximately 20 cm above the soil surface</tissue>
    </source>
</reference>
<protein>
    <submittedName>
        <fullName evidence="1">Uncharacterized protein</fullName>
    </submittedName>
</protein>
<dbReference type="AlphaFoldDB" id="A0A0A9FVB1"/>
<proteinExistence type="predicted"/>
<name>A0A0A9FVB1_ARUDO</name>
<reference evidence="1" key="2">
    <citation type="journal article" date="2015" name="Data Brief">
        <title>Shoot transcriptome of the giant reed, Arundo donax.</title>
        <authorList>
            <person name="Barrero R.A."/>
            <person name="Guerrero F.D."/>
            <person name="Moolhuijzen P."/>
            <person name="Goolsby J.A."/>
            <person name="Tidwell J."/>
            <person name="Bellgard S.E."/>
            <person name="Bellgard M.I."/>
        </authorList>
    </citation>
    <scope>NUCLEOTIDE SEQUENCE</scope>
    <source>
        <tissue evidence="1">Shoot tissue taken approximately 20 cm above the soil surface</tissue>
    </source>
</reference>
<dbReference type="EMBL" id="GBRH01185618">
    <property type="protein sequence ID" value="JAE12278.1"/>
    <property type="molecule type" value="Transcribed_RNA"/>
</dbReference>
<sequence length="45" mass="5173">MEWSGTNCSLIHFVAVCLYAPLSIRCHLNRLSRDSTSVKFRMICL</sequence>
<accession>A0A0A9FVB1</accession>